<proteinExistence type="predicted"/>
<dbReference type="PANTHER" id="PTHR46401:SF2">
    <property type="entry name" value="GLYCOSYLTRANSFERASE WBBK-RELATED"/>
    <property type="match status" value="1"/>
</dbReference>
<evidence type="ECO:0000256" key="1">
    <source>
        <dbReference type="ARBA" id="ARBA00022676"/>
    </source>
</evidence>
<sequence length="408" mass="43860">MRIVSVAPVVPFDGIPHAGGHYFLRHVRALRALGHDVTVVAPATAENRAAAAKTAGEFASVLVEIADAARGLGRMGAVVERQQQRFFPVRPVRRVRRAFMSSAEVHARFFTADVIEFQWTETGWLGRGITTRARRIVVAHDVLLQTAERSVAAGGAPWHPRALVARSRLLTVRRDERRVYADADAVLVFSGKDAAIARRASPSASVHVVRPPLGEPLAATRVSVPSDGSVLFVGAFDRSVNAEAALWIMQEIAPRVHRRHPGAVFVFAGAHPTAEMVRESARRPEAVKVTGRVESLEPLYAGAAVALVPLRAGAGVKFKTVDAMVRGIPVVSTSIGVEGIVDDSLSVFAVADEADSLAAAVCAVFDDVPAARRQAEAIRRVAVEEFSVDRFRRALAEIYGPANAPVER</sequence>
<evidence type="ECO:0000256" key="2">
    <source>
        <dbReference type="ARBA" id="ARBA00022679"/>
    </source>
</evidence>
<dbReference type="RefSeq" id="WP_058230654.1">
    <property type="nucleotide sequence ID" value="NZ_FMYG01000001.1"/>
</dbReference>
<dbReference type="InterPro" id="IPR028098">
    <property type="entry name" value="Glyco_trans_4-like_N"/>
</dbReference>
<name>A0A1G6GJ86_9MICO</name>
<dbReference type="Pfam" id="PF13579">
    <property type="entry name" value="Glyco_trans_4_4"/>
    <property type="match status" value="1"/>
</dbReference>
<feature type="domain" description="Glycosyltransferase subfamily 4-like N-terminal" evidence="3">
    <location>
        <begin position="20"/>
        <end position="210"/>
    </location>
</feature>
<dbReference type="AlphaFoldDB" id="A0A1G6GJ86"/>
<dbReference type="PANTHER" id="PTHR46401">
    <property type="entry name" value="GLYCOSYLTRANSFERASE WBBK-RELATED"/>
    <property type="match status" value="1"/>
</dbReference>
<dbReference type="CDD" id="cd03801">
    <property type="entry name" value="GT4_PimA-like"/>
    <property type="match status" value="1"/>
</dbReference>
<evidence type="ECO:0000313" key="4">
    <source>
        <dbReference type="EMBL" id="SDB82058.1"/>
    </source>
</evidence>
<dbReference type="Pfam" id="PF13692">
    <property type="entry name" value="Glyco_trans_1_4"/>
    <property type="match status" value="1"/>
</dbReference>
<dbReference type="Proteomes" id="UP000183203">
    <property type="component" value="Unassembled WGS sequence"/>
</dbReference>
<accession>A0A1G6GJ86</accession>
<dbReference type="Gene3D" id="3.40.50.2000">
    <property type="entry name" value="Glycogen Phosphorylase B"/>
    <property type="match status" value="2"/>
</dbReference>
<dbReference type="EMBL" id="FMYG01000001">
    <property type="protein sequence ID" value="SDB82058.1"/>
    <property type="molecule type" value="Genomic_DNA"/>
</dbReference>
<dbReference type="STRING" id="993073.AS029_00440"/>
<organism evidence="4 5">
    <name type="scientific">Microbacterium enclense</name>
    <dbReference type="NCBI Taxonomy" id="993073"/>
    <lineage>
        <taxon>Bacteria</taxon>
        <taxon>Bacillati</taxon>
        <taxon>Actinomycetota</taxon>
        <taxon>Actinomycetes</taxon>
        <taxon>Micrococcales</taxon>
        <taxon>Microbacteriaceae</taxon>
        <taxon>Microbacterium</taxon>
    </lineage>
</organism>
<keyword evidence="2 4" id="KW-0808">Transferase</keyword>
<dbReference type="GO" id="GO:0016757">
    <property type="term" value="F:glycosyltransferase activity"/>
    <property type="evidence" value="ECO:0007669"/>
    <property type="project" value="UniProtKB-KW"/>
</dbReference>
<evidence type="ECO:0000259" key="3">
    <source>
        <dbReference type="Pfam" id="PF13579"/>
    </source>
</evidence>
<protein>
    <submittedName>
        <fullName evidence="4">Glycosyltransferase involved in cell wall bisynthesis</fullName>
    </submittedName>
</protein>
<gene>
    <name evidence="4" type="ORF">SAMN05216418_0320</name>
</gene>
<dbReference type="SUPFAM" id="SSF53756">
    <property type="entry name" value="UDP-Glycosyltransferase/glycogen phosphorylase"/>
    <property type="match status" value="1"/>
</dbReference>
<dbReference type="GO" id="GO:0009103">
    <property type="term" value="P:lipopolysaccharide biosynthetic process"/>
    <property type="evidence" value="ECO:0007669"/>
    <property type="project" value="TreeGrafter"/>
</dbReference>
<reference evidence="4 5" key="1">
    <citation type="submission" date="2016-09" db="EMBL/GenBank/DDBJ databases">
        <authorList>
            <person name="Capua I."/>
            <person name="De Benedictis P."/>
            <person name="Joannis T."/>
            <person name="Lombin L.H."/>
            <person name="Cattoli G."/>
        </authorList>
    </citation>
    <scope>NUCLEOTIDE SEQUENCE [LARGE SCALE GENOMIC DNA]</scope>
    <source>
        <strain evidence="4 5">NIO-1002</strain>
    </source>
</reference>
<evidence type="ECO:0000313" key="5">
    <source>
        <dbReference type="Proteomes" id="UP000183203"/>
    </source>
</evidence>
<keyword evidence="1" id="KW-0328">Glycosyltransferase</keyword>
<dbReference type="OrthoDB" id="5142720at2"/>